<evidence type="ECO:0000313" key="3">
    <source>
        <dbReference type="Proteomes" id="UP001215280"/>
    </source>
</evidence>
<feature type="compositionally biased region" description="Pro residues" evidence="1">
    <location>
        <begin position="217"/>
        <end position="229"/>
    </location>
</feature>
<comment type="caution">
    <text evidence="2">The sequence shown here is derived from an EMBL/GenBank/DDBJ whole genome shotgun (WGS) entry which is preliminary data.</text>
</comment>
<proteinExistence type="predicted"/>
<accession>A0AAD7NFR8</accession>
<sequence length="607" mass="66939">MSALRSYWGGASTGFSLEIKVEQLRPQGPESFNGDYNTINIKFLRPRSNIFPPPTLCHYFWLLFFRLNIRVSSRFSPTHSPRPPMWTTLDSCTMPSDDADNGGFVQGAHTNPTTIASSKPSVMNPFLLRTNSSHRPQNQGPTPLRLVGRGGIGSRPRPVVAAVDNPPPTPIHPDPANELNPTRRADSTRIVGRGGTGSRPRQLSSPVVAPERSDPPKSLPPIPPQPRPDQPVLYRPGGRGGAGSRPRKIKPASEANEKVKSAKFPWKGKGKEMDLGNSPAYLEPQGLTRTDTTLTEASSIQFALPRPVPSAQRVNHLLDASDYLPTYPPIPSTSGADWKQPAQQRATRFNKLARTLGVEFGSRQAAMMPQPSEITRATKAFRRSSVSTLSSVSESADTQRFLRRRSSYDSVRQLPYNGSMDSPVQEMPSIESAHAHRNAAHAQLTGRSGTSGVPSHLPPPSDSDALPEEWNQEDDGQSEMTENEDTSIMNDDESELRTISSTSTTPLYIHPPPSEYDTDADSRWDRSPTPTTMSLASLSSRTETPSSPHEKHFSIPFQRAPVVVSDSWEEADPVCAVIRNERAQGWYGEWNREDIQDVIDSLRELRL</sequence>
<evidence type="ECO:0000313" key="2">
    <source>
        <dbReference type="EMBL" id="KAJ7758956.1"/>
    </source>
</evidence>
<name>A0AAD7NFR8_9AGAR</name>
<feature type="compositionally biased region" description="Polar residues" evidence="1">
    <location>
        <begin position="130"/>
        <end position="141"/>
    </location>
</feature>
<protein>
    <submittedName>
        <fullName evidence="2">Uncharacterized protein</fullName>
    </submittedName>
</protein>
<feature type="region of interest" description="Disordered" evidence="1">
    <location>
        <begin position="130"/>
        <end position="261"/>
    </location>
</feature>
<feature type="compositionally biased region" description="Acidic residues" evidence="1">
    <location>
        <begin position="465"/>
        <end position="494"/>
    </location>
</feature>
<feature type="region of interest" description="Disordered" evidence="1">
    <location>
        <begin position="433"/>
        <end position="552"/>
    </location>
</feature>
<dbReference type="AlphaFoldDB" id="A0AAD7NFR8"/>
<feature type="compositionally biased region" description="Polar residues" evidence="1">
    <location>
        <begin position="497"/>
        <end position="506"/>
    </location>
</feature>
<dbReference type="EMBL" id="JARJLG010000053">
    <property type="protein sequence ID" value="KAJ7758956.1"/>
    <property type="molecule type" value="Genomic_DNA"/>
</dbReference>
<dbReference type="Proteomes" id="UP001215280">
    <property type="component" value="Unassembled WGS sequence"/>
</dbReference>
<organism evidence="2 3">
    <name type="scientific">Mycena maculata</name>
    <dbReference type="NCBI Taxonomy" id="230809"/>
    <lineage>
        <taxon>Eukaryota</taxon>
        <taxon>Fungi</taxon>
        <taxon>Dikarya</taxon>
        <taxon>Basidiomycota</taxon>
        <taxon>Agaricomycotina</taxon>
        <taxon>Agaricomycetes</taxon>
        <taxon>Agaricomycetidae</taxon>
        <taxon>Agaricales</taxon>
        <taxon>Marasmiineae</taxon>
        <taxon>Mycenaceae</taxon>
        <taxon>Mycena</taxon>
    </lineage>
</organism>
<feature type="compositionally biased region" description="Polar residues" evidence="1">
    <location>
        <begin position="528"/>
        <end position="547"/>
    </location>
</feature>
<evidence type="ECO:0000256" key="1">
    <source>
        <dbReference type="SAM" id="MobiDB-lite"/>
    </source>
</evidence>
<reference evidence="2" key="1">
    <citation type="submission" date="2023-03" db="EMBL/GenBank/DDBJ databases">
        <title>Massive genome expansion in bonnet fungi (Mycena s.s.) driven by repeated elements and novel gene families across ecological guilds.</title>
        <authorList>
            <consortium name="Lawrence Berkeley National Laboratory"/>
            <person name="Harder C.B."/>
            <person name="Miyauchi S."/>
            <person name="Viragh M."/>
            <person name="Kuo A."/>
            <person name="Thoen E."/>
            <person name="Andreopoulos B."/>
            <person name="Lu D."/>
            <person name="Skrede I."/>
            <person name="Drula E."/>
            <person name="Henrissat B."/>
            <person name="Morin E."/>
            <person name="Kohler A."/>
            <person name="Barry K."/>
            <person name="LaButti K."/>
            <person name="Morin E."/>
            <person name="Salamov A."/>
            <person name="Lipzen A."/>
            <person name="Mereny Z."/>
            <person name="Hegedus B."/>
            <person name="Baldrian P."/>
            <person name="Stursova M."/>
            <person name="Weitz H."/>
            <person name="Taylor A."/>
            <person name="Grigoriev I.V."/>
            <person name="Nagy L.G."/>
            <person name="Martin F."/>
            <person name="Kauserud H."/>
        </authorList>
    </citation>
    <scope>NUCLEOTIDE SEQUENCE</scope>
    <source>
        <strain evidence="2">CBHHK188m</strain>
    </source>
</reference>
<gene>
    <name evidence="2" type="ORF">DFH07DRAFT_940180</name>
</gene>
<keyword evidence="3" id="KW-1185">Reference proteome</keyword>